<keyword evidence="2" id="KW-0808">Transferase</keyword>
<evidence type="ECO:0000259" key="1">
    <source>
        <dbReference type="Pfam" id="PF00535"/>
    </source>
</evidence>
<dbReference type="CDD" id="cd04179">
    <property type="entry name" value="DPM_DPG-synthase_like"/>
    <property type="match status" value="1"/>
</dbReference>
<feature type="domain" description="Glycosyltransferase 2-like" evidence="1">
    <location>
        <begin position="11"/>
        <end position="172"/>
    </location>
</feature>
<gene>
    <name evidence="2" type="ORF">A2415_05370</name>
</gene>
<dbReference type="InterPro" id="IPR050256">
    <property type="entry name" value="Glycosyltransferase_2"/>
</dbReference>
<protein>
    <submittedName>
        <fullName evidence="2">Glycosyl transferase family 2</fullName>
    </submittedName>
</protein>
<dbReference type="Proteomes" id="UP000179113">
    <property type="component" value="Unassembled WGS sequence"/>
</dbReference>
<dbReference type="Gene3D" id="3.90.550.10">
    <property type="entry name" value="Spore Coat Polysaccharide Biosynthesis Protein SpsA, Chain A"/>
    <property type="match status" value="1"/>
</dbReference>
<reference evidence="2 3" key="1">
    <citation type="journal article" date="2016" name="Nat. Commun.">
        <title>Thousands of microbial genomes shed light on interconnected biogeochemical processes in an aquifer system.</title>
        <authorList>
            <person name="Anantharaman K."/>
            <person name="Brown C.T."/>
            <person name="Hug L.A."/>
            <person name="Sharon I."/>
            <person name="Castelle C.J."/>
            <person name="Probst A.J."/>
            <person name="Thomas B.C."/>
            <person name="Singh A."/>
            <person name="Wilkins M.J."/>
            <person name="Karaoz U."/>
            <person name="Brodie E.L."/>
            <person name="Williams K.H."/>
            <person name="Hubbard S.S."/>
            <person name="Banfield J.F."/>
        </authorList>
    </citation>
    <scope>NUCLEOTIDE SEQUENCE [LARGE SCALE GENOMIC DNA]</scope>
</reference>
<dbReference type="GO" id="GO:0016740">
    <property type="term" value="F:transferase activity"/>
    <property type="evidence" value="ECO:0007669"/>
    <property type="project" value="UniProtKB-KW"/>
</dbReference>
<dbReference type="AlphaFoldDB" id="A0A1F4WJI6"/>
<sequence>MIKKKEKVIAVLPAYNAAKTLEKTYRDIPKDVVDKVILVDDGSHDGTVKMAKKLKIKTIVHPQNRGYGGNQKTCYTMALNDGASVVVMIHPDYQYDATLTEELVRPILEGRVDVMLGSRIRTRKEALDGGMPLYKYLSNRFLTMIENIVLGQNLSEYHTGFRAFNKKILKKVPFHKFSDDFVFDQQILISAIRRGAKVGEIAVPVRYFPEASSINFTRSTKYGLETLLSLVLIK</sequence>
<evidence type="ECO:0000313" key="3">
    <source>
        <dbReference type="Proteomes" id="UP000179113"/>
    </source>
</evidence>
<dbReference type="EMBL" id="MEWA01000028">
    <property type="protein sequence ID" value="OGC69093.1"/>
    <property type="molecule type" value="Genomic_DNA"/>
</dbReference>
<dbReference type="PANTHER" id="PTHR48090:SF7">
    <property type="entry name" value="RFBJ PROTEIN"/>
    <property type="match status" value="1"/>
</dbReference>
<organism evidence="2 3">
    <name type="scientific">candidate division WWE3 bacterium RIFOXYC1_FULL_39_7</name>
    <dbReference type="NCBI Taxonomy" id="1802643"/>
    <lineage>
        <taxon>Bacteria</taxon>
        <taxon>Katanobacteria</taxon>
    </lineage>
</organism>
<dbReference type="InterPro" id="IPR029044">
    <property type="entry name" value="Nucleotide-diphossugar_trans"/>
</dbReference>
<dbReference type="InterPro" id="IPR001173">
    <property type="entry name" value="Glyco_trans_2-like"/>
</dbReference>
<dbReference type="Pfam" id="PF00535">
    <property type="entry name" value="Glycos_transf_2"/>
    <property type="match status" value="1"/>
</dbReference>
<name>A0A1F4WJI6_UNCKA</name>
<evidence type="ECO:0000313" key="2">
    <source>
        <dbReference type="EMBL" id="OGC69093.1"/>
    </source>
</evidence>
<accession>A0A1F4WJI6</accession>
<dbReference type="PANTHER" id="PTHR48090">
    <property type="entry name" value="UNDECAPRENYL-PHOSPHATE 4-DEOXY-4-FORMAMIDO-L-ARABINOSE TRANSFERASE-RELATED"/>
    <property type="match status" value="1"/>
</dbReference>
<proteinExistence type="predicted"/>
<comment type="caution">
    <text evidence="2">The sequence shown here is derived from an EMBL/GenBank/DDBJ whole genome shotgun (WGS) entry which is preliminary data.</text>
</comment>
<dbReference type="SUPFAM" id="SSF53448">
    <property type="entry name" value="Nucleotide-diphospho-sugar transferases"/>
    <property type="match status" value="1"/>
</dbReference>